<evidence type="ECO:0000313" key="3">
    <source>
        <dbReference type="Proteomes" id="UP000054248"/>
    </source>
</evidence>
<evidence type="ECO:0000256" key="1">
    <source>
        <dbReference type="SAM" id="MobiDB-lite"/>
    </source>
</evidence>
<reference evidence="2 3" key="1">
    <citation type="submission" date="2014-04" db="EMBL/GenBank/DDBJ databases">
        <authorList>
            <consortium name="DOE Joint Genome Institute"/>
            <person name="Kuo A."/>
            <person name="Girlanda M."/>
            <person name="Perotto S."/>
            <person name="Kohler A."/>
            <person name="Nagy L.G."/>
            <person name="Floudas D."/>
            <person name="Copeland A."/>
            <person name="Barry K.W."/>
            <person name="Cichocki N."/>
            <person name="Veneault-Fourrey C."/>
            <person name="LaButti K."/>
            <person name="Lindquist E.A."/>
            <person name="Lipzen A."/>
            <person name="Lundell T."/>
            <person name="Morin E."/>
            <person name="Murat C."/>
            <person name="Sun H."/>
            <person name="Tunlid A."/>
            <person name="Henrissat B."/>
            <person name="Grigoriev I.V."/>
            <person name="Hibbett D.S."/>
            <person name="Martin F."/>
            <person name="Nordberg H.P."/>
            <person name="Cantor M.N."/>
            <person name="Hua S.X."/>
        </authorList>
    </citation>
    <scope>NUCLEOTIDE SEQUENCE [LARGE SCALE GENOMIC DNA]</scope>
    <source>
        <strain evidence="2 3">MUT 4182</strain>
    </source>
</reference>
<organism evidence="2 3">
    <name type="scientific">Tulasnella calospora MUT 4182</name>
    <dbReference type="NCBI Taxonomy" id="1051891"/>
    <lineage>
        <taxon>Eukaryota</taxon>
        <taxon>Fungi</taxon>
        <taxon>Dikarya</taxon>
        <taxon>Basidiomycota</taxon>
        <taxon>Agaricomycotina</taxon>
        <taxon>Agaricomycetes</taxon>
        <taxon>Cantharellales</taxon>
        <taxon>Tulasnellaceae</taxon>
        <taxon>Tulasnella</taxon>
    </lineage>
</organism>
<dbReference type="AlphaFoldDB" id="A0A0C3LH35"/>
<gene>
    <name evidence="2" type="ORF">M407DRAFT_241097</name>
</gene>
<accession>A0A0C3LH35</accession>
<proteinExistence type="predicted"/>
<protein>
    <submittedName>
        <fullName evidence="2">Uncharacterized protein</fullName>
    </submittedName>
</protein>
<evidence type="ECO:0000313" key="2">
    <source>
        <dbReference type="EMBL" id="KIO33278.1"/>
    </source>
</evidence>
<keyword evidence="3" id="KW-1185">Reference proteome</keyword>
<reference evidence="3" key="2">
    <citation type="submission" date="2015-01" db="EMBL/GenBank/DDBJ databases">
        <title>Evolutionary Origins and Diversification of the Mycorrhizal Mutualists.</title>
        <authorList>
            <consortium name="DOE Joint Genome Institute"/>
            <consortium name="Mycorrhizal Genomics Consortium"/>
            <person name="Kohler A."/>
            <person name="Kuo A."/>
            <person name="Nagy L.G."/>
            <person name="Floudas D."/>
            <person name="Copeland A."/>
            <person name="Barry K.W."/>
            <person name="Cichocki N."/>
            <person name="Veneault-Fourrey C."/>
            <person name="LaButti K."/>
            <person name="Lindquist E.A."/>
            <person name="Lipzen A."/>
            <person name="Lundell T."/>
            <person name="Morin E."/>
            <person name="Murat C."/>
            <person name="Riley R."/>
            <person name="Ohm R."/>
            <person name="Sun H."/>
            <person name="Tunlid A."/>
            <person name="Henrissat B."/>
            <person name="Grigoriev I.V."/>
            <person name="Hibbett D.S."/>
            <person name="Martin F."/>
        </authorList>
    </citation>
    <scope>NUCLEOTIDE SEQUENCE [LARGE SCALE GENOMIC DNA]</scope>
    <source>
        <strain evidence="3">MUT 4182</strain>
    </source>
</reference>
<dbReference type="EMBL" id="KN822949">
    <property type="protein sequence ID" value="KIO33278.1"/>
    <property type="molecule type" value="Genomic_DNA"/>
</dbReference>
<dbReference type="HOGENOM" id="CLU_1316266_0_0_1"/>
<dbReference type="OrthoDB" id="3141711at2759"/>
<feature type="compositionally biased region" description="Polar residues" evidence="1">
    <location>
        <begin position="190"/>
        <end position="199"/>
    </location>
</feature>
<dbReference type="Proteomes" id="UP000054248">
    <property type="component" value="Unassembled WGS sequence"/>
</dbReference>
<name>A0A0C3LH35_9AGAM</name>
<feature type="region of interest" description="Disordered" evidence="1">
    <location>
        <begin position="190"/>
        <end position="209"/>
    </location>
</feature>
<sequence>MASPSVQFYFDRSPRRMTSSLVLLPGDDPAKPFVDMIVPALDKLETTKPTLPSLTESDCTLDGARDSLVPNLDDWVKWAGHLEEFVWDFGEQLLGADYWIPTTDAVQDLKRDIRSLCDGIKNKNVEYLRKHDFITPSSDPPTLQAESITKLLDNEDVRTLMDWSRVRTNEVTASTAIVPLAIPISDSPEPTSAIMSSATVPGDDWRRFP</sequence>